<evidence type="ECO:0000256" key="1">
    <source>
        <dbReference type="SAM" id="MobiDB-lite"/>
    </source>
</evidence>
<keyword evidence="3" id="KW-1185">Reference proteome</keyword>
<name>A0A443QIP2_9ACAR</name>
<dbReference type="EMBL" id="NCKV01055422">
    <property type="protein sequence ID" value="RWS02869.1"/>
    <property type="molecule type" value="Genomic_DNA"/>
</dbReference>
<sequence length="47" mass="5308">MLCKRIEESRVTLGIGRFRNSSNFSNHHTPVNSNSAADKRSNFNEAN</sequence>
<dbReference type="Proteomes" id="UP000288716">
    <property type="component" value="Unassembled WGS sequence"/>
</dbReference>
<accession>A0A443QIP2</accession>
<reference evidence="2 3" key="1">
    <citation type="journal article" date="2018" name="Gigascience">
        <title>Genomes of trombidid mites reveal novel predicted allergens and laterally-transferred genes associated with secondary metabolism.</title>
        <authorList>
            <person name="Dong X."/>
            <person name="Chaisiri K."/>
            <person name="Xia D."/>
            <person name="Armstrong S.D."/>
            <person name="Fang Y."/>
            <person name="Donnelly M.J."/>
            <person name="Kadowaki T."/>
            <person name="McGarry J.W."/>
            <person name="Darby A.C."/>
            <person name="Makepeace B.L."/>
        </authorList>
    </citation>
    <scope>NUCLEOTIDE SEQUENCE [LARGE SCALE GENOMIC DNA]</scope>
    <source>
        <strain evidence="2">UoL-UT</strain>
    </source>
</reference>
<feature type="region of interest" description="Disordered" evidence="1">
    <location>
        <begin position="18"/>
        <end position="47"/>
    </location>
</feature>
<comment type="caution">
    <text evidence="2">The sequence shown here is derived from an EMBL/GenBank/DDBJ whole genome shotgun (WGS) entry which is preliminary data.</text>
</comment>
<feature type="compositionally biased region" description="Basic and acidic residues" evidence="1">
    <location>
        <begin position="37"/>
        <end position="47"/>
    </location>
</feature>
<dbReference type="VEuPathDB" id="VectorBase:LDEU014309"/>
<proteinExistence type="predicted"/>
<dbReference type="AlphaFoldDB" id="A0A443QIP2"/>
<feature type="non-terminal residue" evidence="2">
    <location>
        <position position="47"/>
    </location>
</feature>
<gene>
    <name evidence="2" type="ORF">B4U80_02203</name>
</gene>
<evidence type="ECO:0000313" key="2">
    <source>
        <dbReference type="EMBL" id="RWS02869.1"/>
    </source>
</evidence>
<organism evidence="2 3">
    <name type="scientific">Leptotrombidium deliense</name>
    <dbReference type="NCBI Taxonomy" id="299467"/>
    <lineage>
        <taxon>Eukaryota</taxon>
        <taxon>Metazoa</taxon>
        <taxon>Ecdysozoa</taxon>
        <taxon>Arthropoda</taxon>
        <taxon>Chelicerata</taxon>
        <taxon>Arachnida</taxon>
        <taxon>Acari</taxon>
        <taxon>Acariformes</taxon>
        <taxon>Trombidiformes</taxon>
        <taxon>Prostigmata</taxon>
        <taxon>Anystina</taxon>
        <taxon>Parasitengona</taxon>
        <taxon>Trombiculoidea</taxon>
        <taxon>Trombiculidae</taxon>
        <taxon>Leptotrombidium</taxon>
    </lineage>
</organism>
<protein>
    <submittedName>
        <fullName evidence="2">Follicle-stimulating hormone receptor-like protein</fullName>
    </submittedName>
</protein>
<feature type="compositionally biased region" description="Polar residues" evidence="1">
    <location>
        <begin position="19"/>
        <end position="36"/>
    </location>
</feature>
<evidence type="ECO:0000313" key="3">
    <source>
        <dbReference type="Proteomes" id="UP000288716"/>
    </source>
</evidence>
<keyword evidence="2" id="KW-0675">Receptor</keyword>
<dbReference type="STRING" id="299467.A0A443QIP2"/>